<gene>
    <name evidence="1" type="ORF">OCBIM_22000318mg</name>
</gene>
<reference evidence="1" key="1">
    <citation type="submission" date="2015-07" db="EMBL/GenBank/DDBJ databases">
        <title>MeaNS - Measles Nucleotide Surveillance Program.</title>
        <authorList>
            <person name="Tran T."/>
            <person name="Druce J."/>
        </authorList>
    </citation>
    <scope>NUCLEOTIDE SEQUENCE</scope>
    <source>
        <strain evidence="1">UCB-OBI-ISO-001</strain>
        <tissue evidence="1">Gonad</tissue>
    </source>
</reference>
<dbReference type="EMBL" id="KQ415776">
    <property type="protein sequence ID" value="KOG00615.1"/>
    <property type="molecule type" value="Genomic_DNA"/>
</dbReference>
<name>A0A0L8IGL5_OCTBM</name>
<proteinExistence type="predicted"/>
<accession>A0A0L8IGL5</accession>
<protein>
    <submittedName>
        <fullName evidence="1">Uncharacterized protein</fullName>
    </submittedName>
</protein>
<evidence type="ECO:0000313" key="1">
    <source>
        <dbReference type="EMBL" id="KOG00615.1"/>
    </source>
</evidence>
<organism evidence="1">
    <name type="scientific">Octopus bimaculoides</name>
    <name type="common">California two-spotted octopus</name>
    <dbReference type="NCBI Taxonomy" id="37653"/>
    <lineage>
        <taxon>Eukaryota</taxon>
        <taxon>Metazoa</taxon>
        <taxon>Spiralia</taxon>
        <taxon>Lophotrochozoa</taxon>
        <taxon>Mollusca</taxon>
        <taxon>Cephalopoda</taxon>
        <taxon>Coleoidea</taxon>
        <taxon>Octopodiformes</taxon>
        <taxon>Octopoda</taxon>
        <taxon>Incirrata</taxon>
        <taxon>Octopodidae</taxon>
        <taxon>Octopus</taxon>
    </lineage>
</organism>
<sequence length="63" mass="7146">MSKLLLSTKQTSLLLLPLFRSRPTFSQVTVLQALIPVLYKRTCMAHSTISAPHHRHGTTRHHS</sequence>
<dbReference type="AlphaFoldDB" id="A0A0L8IGL5"/>